<gene>
    <name evidence="2" type="ORF">AVDCRST_MAG51-1618</name>
</gene>
<dbReference type="GO" id="GO:0004674">
    <property type="term" value="F:protein serine/threonine kinase activity"/>
    <property type="evidence" value="ECO:0007669"/>
    <property type="project" value="UniProtKB-KW"/>
</dbReference>
<name>A0A6J4PHA1_9BURK</name>
<feature type="non-terminal residue" evidence="2">
    <location>
        <position position="52"/>
    </location>
</feature>
<dbReference type="AlphaFoldDB" id="A0A6J4PHA1"/>
<reference evidence="2" key="1">
    <citation type="submission" date="2020-02" db="EMBL/GenBank/DDBJ databases">
        <authorList>
            <person name="Meier V. D."/>
        </authorList>
    </citation>
    <scope>NUCLEOTIDE SEQUENCE</scope>
    <source>
        <strain evidence="2">AVDCRST_MAG51</strain>
    </source>
</reference>
<protein>
    <submittedName>
        <fullName evidence="2">Serine/threonine protein kinase</fullName>
    </submittedName>
</protein>
<sequence>CQRSSRPRCPPTPSSAAIAWFASCPPAGSASCTWRSTTKASRSRSRSTFPLP</sequence>
<evidence type="ECO:0000256" key="1">
    <source>
        <dbReference type="SAM" id="MobiDB-lite"/>
    </source>
</evidence>
<keyword evidence="2" id="KW-0418">Kinase</keyword>
<keyword evidence="2" id="KW-0808">Transferase</keyword>
<organism evidence="2">
    <name type="scientific">uncultured Ramlibacter sp</name>
    <dbReference type="NCBI Taxonomy" id="260755"/>
    <lineage>
        <taxon>Bacteria</taxon>
        <taxon>Pseudomonadati</taxon>
        <taxon>Pseudomonadota</taxon>
        <taxon>Betaproteobacteria</taxon>
        <taxon>Burkholderiales</taxon>
        <taxon>Comamonadaceae</taxon>
        <taxon>Ramlibacter</taxon>
        <taxon>environmental samples</taxon>
    </lineage>
</organism>
<keyword evidence="2" id="KW-0723">Serine/threonine-protein kinase</keyword>
<proteinExistence type="predicted"/>
<feature type="region of interest" description="Disordered" evidence="1">
    <location>
        <begin position="29"/>
        <end position="52"/>
    </location>
</feature>
<dbReference type="EMBL" id="CADCUX010000345">
    <property type="protein sequence ID" value="CAA9414501.1"/>
    <property type="molecule type" value="Genomic_DNA"/>
</dbReference>
<feature type="non-terminal residue" evidence="2">
    <location>
        <position position="1"/>
    </location>
</feature>
<evidence type="ECO:0000313" key="2">
    <source>
        <dbReference type="EMBL" id="CAA9414501.1"/>
    </source>
</evidence>
<accession>A0A6J4PHA1</accession>